<dbReference type="Gene3D" id="3.20.20.60">
    <property type="entry name" value="Phosphoenolpyruvate-binding domains"/>
    <property type="match status" value="1"/>
</dbReference>
<dbReference type="KEGG" id="ndi:NDAI_0E04820"/>
<evidence type="ECO:0000256" key="13">
    <source>
        <dbReference type="PIRSR" id="PIRSR001362-3"/>
    </source>
</evidence>
<accession>G0WAM6</accession>
<evidence type="ECO:0000256" key="5">
    <source>
        <dbReference type="ARBA" id="ARBA00022435"/>
    </source>
</evidence>
<dbReference type="GO" id="GO:0005737">
    <property type="term" value="C:cytoplasm"/>
    <property type="evidence" value="ECO:0007669"/>
    <property type="project" value="EnsemblFungi"/>
</dbReference>
<dbReference type="GO" id="GO:0046872">
    <property type="term" value="F:metal ion binding"/>
    <property type="evidence" value="ECO:0007669"/>
    <property type="project" value="UniProtKB-KW"/>
</dbReference>
<name>G0WAM6_NAUDC</name>
<feature type="binding site" evidence="12">
    <location>
        <position position="476"/>
    </location>
    <ligand>
        <name>substrate</name>
    </ligand>
</feature>
<dbReference type="SUPFAM" id="SSF51621">
    <property type="entry name" value="Phosphoenolpyruvate/pyruvate domain"/>
    <property type="match status" value="1"/>
</dbReference>
<evidence type="ECO:0000256" key="3">
    <source>
        <dbReference type="ARBA" id="ARBA00005704"/>
    </source>
</evidence>
<evidence type="ECO:0000256" key="7">
    <source>
        <dbReference type="ARBA" id="ARBA00023239"/>
    </source>
</evidence>
<gene>
    <name evidence="14" type="primary">NDAI0E04820</name>
    <name evidence="14" type="ordered locus">NDAI_0E04820</name>
</gene>
<reference evidence="14 15" key="1">
    <citation type="journal article" date="2011" name="Proc. Natl. Acad. Sci. U.S.A.">
        <title>Evolutionary erosion of yeast sex chromosomes by mating-type switching accidents.</title>
        <authorList>
            <person name="Gordon J.L."/>
            <person name="Armisen D."/>
            <person name="Proux-Wera E."/>
            <person name="Oheigeartaigh S.S."/>
            <person name="Byrne K.P."/>
            <person name="Wolfe K.H."/>
        </authorList>
    </citation>
    <scope>NUCLEOTIDE SEQUENCE [LARGE SCALE GENOMIC DNA]</scope>
    <source>
        <strain evidence="15">ATCC 10597 / BCRC 20456 / CBS 421 / NBRC 0211 / NRRL Y-12639</strain>
    </source>
</reference>
<evidence type="ECO:0000256" key="9">
    <source>
        <dbReference type="ARBA" id="ARBA00057462"/>
    </source>
</evidence>
<dbReference type="GO" id="GO:0004451">
    <property type="term" value="F:isocitrate lyase activity"/>
    <property type="evidence" value="ECO:0007669"/>
    <property type="project" value="UniProtKB-EC"/>
</dbReference>
<comment type="pathway">
    <text evidence="2">Carbohydrate metabolism; glyoxylate cycle; (S)-malate from isocitrate: step 1/2.</text>
</comment>
<comment type="similarity">
    <text evidence="3 10">Belongs to the isocitrate lyase/PEP mutase superfamily. Isocitrate lyase family.</text>
</comment>
<comment type="cofactor">
    <cofactor evidence="13">
        <name>Mg(2+)</name>
        <dbReference type="ChEBI" id="CHEBI:18420"/>
    </cofactor>
    <text evidence="13">Can also use Mn(2+) ion.</text>
</comment>
<protein>
    <recommendedName>
        <fullName evidence="4 10">Isocitrate lyase</fullName>
    </recommendedName>
</protein>
<keyword evidence="13" id="KW-0460">Magnesium</keyword>
<dbReference type="PANTHER" id="PTHR21631">
    <property type="entry name" value="ISOCITRATE LYASE/MALATE SYNTHASE"/>
    <property type="match status" value="1"/>
</dbReference>
<dbReference type="InterPro" id="IPR015813">
    <property type="entry name" value="Pyrv/PenolPyrv_kinase-like_dom"/>
</dbReference>
<evidence type="ECO:0000256" key="10">
    <source>
        <dbReference type="PIRNR" id="PIRNR001362"/>
    </source>
</evidence>
<sequence length="561" mass="63255">MPTSVLDSSEKEFYDVQNQIEKSCADIESWWSQPRWSSTKRAYTARDIAIRRGSFPSVEYQSSLMATKLFKLLQNHYNNNTVSKTFGALDPVQVTQMAKYLDTIYVSGWQCSSTASTSNEPGPDLADYPMDTVPNKVEHLFKAQLFHDKKQFQDRAQCSSPNDLKKLGPAIDYMRPIIADADAGHGGLTAVFKLTKMFIERGAAGIHIEDQTSTNKKCGHMAGRCVIPVQEHINRLTTIRMCADILNSNLILVARTDSEAGTLISSTIDVRDHYFIVGATNPDVKISFADVMNDAINKGYDSNQLETLEKEWCEKAGLKLFHEAFRDEVLSDNKLSKQEKDEKIKKFNAQVGPLTETSHNDAQELGKQLLGHKIHFNWELPRVREGLYRYRGGTQCAVMRARAFAPYADLVWMESNYPDYEQAKEFAEGVKAKYPNQWLAYNLSPSFNWTKVMSPDDQKTFIQRLGDLGYIWQFITLAGLHTTALASHNFTRDFAEYGMMAYAQNVQQKEMDNGVDVLKHQKWSGAEYIDGLLKLAQGGVSATAAMGKGVTEDQFKEVSKL</sequence>
<dbReference type="PROSITE" id="PS00161">
    <property type="entry name" value="ISOCITRATE_LYASE"/>
    <property type="match status" value="1"/>
</dbReference>
<dbReference type="PIRSF" id="PIRSF001362">
    <property type="entry name" value="Isocit_lyase"/>
    <property type="match status" value="1"/>
</dbReference>
<dbReference type="PANTHER" id="PTHR21631:SF3">
    <property type="entry name" value="BIFUNCTIONAL GLYOXYLATE CYCLE PROTEIN"/>
    <property type="match status" value="1"/>
</dbReference>
<dbReference type="CDD" id="cd00377">
    <property type="entry name" value="ICL_PEPM"/>
    <property type="match status" value="1"/>
</dbReference>
<feature type="binding site" evidence="12">
    <location>
        <position position="255"/>
    </location>
    <ligand>
        <name>substrate</name>
    </ligand>
</feature>
<feature type="binding site" evidence="12">
    <location>
        <begin position="219"/>
        <end position="220"/>
    </location>
    <ligand>
        <name>substrate</name>
    </ligand>
</feature>
<dbReference type="InterPro" id="IPR006254">
    <property type="entry name" value="Isocitrate_lyase"/>
</dbReference>
<evidence type="ECO:0000256" key="8">
    <source>
        <dbReference type="ARBA" id="ARBA00023531"/>
    </source>
</evidence>
<evidence type="ECO:0000313" key="15">
    <source>
        <dbReference type="Proteomes" id="UP000000689"/>
    </source>
</evidence>
<dbReference type="Proteomes" id="UP000000689">
    <property type="component" value="Chromosome 5"/>
</dbReference>
<keyword evidence="5" id="KW-0329">Glyoxylate bypass</keyword>
<evidence type="ECO:0000256" key="2">
    <source>
        <dbReference type="ARBA" id="ARBA00004793"/>
    </source>
</evidence>
<dbReference type="eggNOG" id="KOG1260">
    <property type="taxonomic scope" value="Eukaryota"/>
</dbReference>
<dbReference type="GO" id="GO:0046421">
    <property type="term" value="F:methylisocitrate lyase activity"/>
    <property type="evidence" value="ECO:0007669"/>
    <property type="project" value="UniProtKB-EC"/>
</dbReference>
<dbReference type="Pfam" id="PF00463">
    <property type="entry name" value="ICL"/>
    <property type="match status" value="1"/>
</dbReference>
<dbReference type="GeneID" id="11499048"/>
<dbReference type="FunFam" id="1.10.10.850:FF:000001">
    <property type="entry name" value="Isocitrate lyase"/>
    <property type="match status" value="1"/>
</dbReference>
<keyword evidence="13" id="KW-0479">Metal-binding</keyword>
<dbReference type="InterPro" id="IPR018523">
    <property type="entry name" value="Isocitrate_lyase_ph_CS"/>
</dbReference>
<dbReference type="RefSeq" id="XP_003670542.1">
    <property type="nucleotide sequence ID" value="XM_003670494.1"/>
</dbReference>
<evidence type="ECO:0000256" key="11">
    <source>
        <dbReference type="PIRSR" id="PIRSR001362-1"/>
    </source>
</evidence>
<comment type="catalytic activity">
    <reaction evidence="1">
        <text>(2S,3R)-3-hydroxybutane-1,2,3-tricarboxylate = pyruvate + succinate</text>
        <dbReference type="Rhea" id="RHEA:16809"/>
        <dbReference type="ChEBI" id="CHEBI:15361"/>
        <dbReference type="ChEBI" id="CHEBI:30031"/>
        <dbReference type="ChEBI" id="CHEBI:57429"/>
        <dbReference type="EC" id="4.1.3.30"/>
    </reaction>
</comment>
<feature type="binding site" evidence="12">
    <location>
        <begin position="442"/>
        <end position="446"/>
    </location>
    <ligand>
        <name>substrate</name>
    </ligand>
</feature>
<dbReference type="InterPro" id="IPR040442">
    <property type="entry name" value="Pyrv_kinase-like_dom_sf"/>
</dbReference>
<dbReference type="HOGENOM" id="CLU_019214_2_2_1"/>
<dbReference type="OMA" id="YVSGWQV"/>
<comment type="function">
    <text evidence="9">Catalyzes the formation of succinate and glyoxylate from isocitrate, a key step of the glyoxylate cycle, which operates as an anaplerotic route for replenishing the tricarboxylic acid cycle. Required for growth on ethanol or acetate, but dispensable when fermentable carbon sources are available. Also acts on 2-methylisocitrate.</text>
</comment>
<comment type="catalytic activity">
    <reaction evidence="8">
        <text>D-threo-isocitrate = glyoxylate + succinate</text>
        <dbReference type="Rhea" id="RHEA:13245"/>
        <dbReference type="ChEBI" id="CHEBI:15562"/>
        <dbReference type="ChEBI" id="CHEBI:30031"/>
        <dbReference type="ChEBI" id="CHEBI:36655"/>
        <dbReference type="EC" id="4.1.3.1"/>
    </reaction>
</comment>
<dbReference type="AlphaFoldDB" id="G0WAM6"/>
<evidence type="ECO:0000256" key="1">
    <source>
        <dbReference type="ARBA" id="ARBA00001050"/>
    </source>
</evidence>
<dbReference type="OrthoDB" id="4078635at2759"/>
<dbReference type="NCBIfam" id="TIGR01346">
    <property type="entry name" value="isocit_lyase"/>
    <property type="match status" value="1"/>
</dbReference>
<dbReference type="InterPro" id="IPR039556">
    <property type="entry name" value="ICL/PEPM"/>
</dbReference>
<feature type="active site" description="Proton acceptor" evidence="11">
    <location>
        <position position="218"/>
    </location>
</feature>
<evidence type="ECO:0000256" key="6">
    <source>
        <dbReference type="ARBA" id="ARBA00022532"/>
    </source>
</evidence>
<dbReference type="EMBL" id="HE580271">
    <property type="protein sequence ID" value="CCD25299.1"/>
    <property type="molecule type" value="Genomic_DNA"/>
</dbReference>
<feature type="binding site" evidence="12">
    <location>
        <begin position="107"/>
        <end position="109"/>
    </location>
    <ligand>
        <name>substrate</name>
    </ligand>
</feature>
<keyword evidence="7 10" id="KW-0456">Lyase</keyword>
<evidence type="ECO:0000256" key="12">
    <source>
        <dbReference type="PIRSR" id="PIRSR001362-2"/>
    </source>
</evidence>
<evidence type="ECO:0000313" key="14">
    <source>
        <dbReference type="EMBL" id="CCD25299.1"/>
    </source>
</evidence>
<proteinExistence type="inferred from homology"/>
<dbReference type="GO" id="GO:0006097">
    <property type="term" value="P:glyoxylate cycle"/>
    <property type="evidence" value="ECO:0007669"/>
    <property type="project" value="UniProtKB-KW"/>
</dbReference>
<evidence type="ECO:0000256" key="4">
    <source>
        <dbReference type="ARBA" id="ARBA00017446"/>
    </source>
</evidence>
<keyword evidence="15" id="KW-1185">Reference proteome</keyword>
<dbReference type="Gene3D" id="1.10.10.850">
    <property type="match status" value="1"/>
</dbReference>
<feature type="binding site" evidence="13">
    <location>
        <position position="180"/>
    </location>
    <ligand>
        <name>Mg(2+)</name>
        <dbReference type="ChEBI" id="CHEBI:18420"/>
    </ligand>
</feature>
<keyword evidence="6" id="KW-0816">Tricarboxylic acid cycle</keyword>
<dbReference type="STRING" id="1071378.G0WAM6"/>
<dbReference type="GO" id="GO:0006099">
    <property type="term" value="P:tricarboxylic acid cycle"/>
    <property type="evidence" value="ECO:0007669"/>
    <property type="project" value="UniProtKB-KW"/>
</dbReference>
<organism evidence="14 15">
    <name type="scientific">Naumovozyma dairenensis (strain ATCC 10597 / BCRC 20456 / CBS 421 / NBRC 0211 / NRRL Y-12639)</name>
    <name type="common">Saccharomyces dairenensis</name>
    <dbReference type="NCBI Taxonomy" id="1071378"/>
    <lineage>
        <taxon>Eukaryota</taxon>
        <taxon>Fungi</taxon>
        <taxon>Dikarya</taxon>
        <taxon>Ascomycota</taxon>
        <taxon>Saccharomycotina</taxon>
        <taxon>Saccharomycetes</taxon>
        <taxon>Saccharomycetales</taxon>
        <taxon>Saccharomycetaceae</taxon>
        <taxon>Naumovozyma</taxon>
    </lineage>
</organism>